<dbReference type="Proteomes" id="UP001283341">
    <property type="component" value="Unassembled WGS sequence"/>
</dbReference>
<proteinExistence type="inferred from homology"/>
<evidence type="ECO:0000313" key="4">
    <source>
        <dbReference type="Proteomes" id="UP001283341"/>
    </source>
</evidence>
<dbReference type="InterPro" id="IPR051209">
    <property type="entry name" value="FAD-bind_Monooxygenase_sf"/>
</dbReference>
<reference evidence="3" key="1">
    <citation type="journal article" date="2023" name="Mol. Phylogenet. Evol.">
        <title>Genome-scale phylogeny and comparative genomics of the fungal order Sordariales.</title>
        <authorList>
            <person name="Hensen N."/>
            <person name="Bonometti L."/>
            <person name="Westerberg I."/>
            <person name="Brannstrom I.O."/>
            <person name="Guillou S."/>
            <person name="Cros-Aarteil S."/>
            <person name="Calhoun S."/>
            <person name="Haridas S."/>
            <person name="Kuo A."/>
            <person name="Mondo S."/>
            <person name="Pangilinan J."/>
            <person name="Riley R."/>
            <person name="LaButti K."/>
            <person name="Andreopoulos B."/>
            <person name="Lipzen A."/>
            <person name="Chen C."/>
            <person name="Yan M."/>
            <person name="Daum C."/>
            <person name="Ng V."/>
            <person name="Clum A."/>
            <person name="Steindorff A."/>
            <person name="Ohm R.A."/>
            <person name="Martin F."/>
            <person name="Silar P."/>
            <person name="Natvig D.O."/>
            <person name="Lalanne C."/>
            <person name="Gautier V."/>
            <person name="Ament-Velasquez S.L."/>
            <person name="Kruys A."/>
            <person name="Hutchinson M.I."/>
            <person name="Powell A.J."/>
            <person name="Barry K."/>
            <person name="Miller A.N."/>
            <person name="Grigoriev I.V."/>
            <person name="Debuchy R."/>
            <person name="Gladieux P."/>
            <person name="Hiltunen Thoren M."/>
            <person name="Johannesson H."/>
        </authorList>
    </citation>
    <scope>NUCLEOTIDE SEQUENCE</scope>
    <source>
        <strain evidence="3">CBS 118394</strain>
    </source>
</reference>
<protein>
    <submittedName>
        <fullName evidence="3">Uncharacterized protein</fullName>
    </submittedName>
</protein>
<sequence>MAVDPSRDHRPAQAGSEFVRSVSPNHAPTREMSYNVREQPLGSARRIRIVGIGAGLSGLNMIRTLRLNLSDYDFVIYEKNPEVGGTWFENRYPGCRCDIPSHSYQFSWRPKHDWSNFFSTTEEIEEYLCQVRDEEGMRDSIKTSHQIVSARWNEQDGIWELDVKDLQTGSLFSDYAHFLLDGAGILNNWKWPDVDDRQAFGGPLIHTSLWPKDFDHTDKVVAVIGNGSTGIQVLPELQSGAKKLFHIVRTPTWVPPPRVQAWKMMGQATEALSKIQLDEKENFSEETIDKFKSDPSFYRSFVKGIEVEVNKTFPIIETKNPIHMYAQAKVKEYMTAMLKGDETLCKALIPSYPLGCRRMTPGHTYLQALTQPNVEVKVGGMRRFLADGIELESGEILKVDAIICATGYETSFRPRFPIVGRQGNLQDNWKSNVPKAYMSCAVAGLPNYFMFLGPNAPIGHGSVFTLSEHIAQYITGVIKKCQMEGIKAISPSQAAVDDYFEHISAFMPRTAWAAKGRSWFKSGRADGPVTALHPGTRIHFFHMLEHFRGEDWDYVYDNTGQNRFAYLGNGYSTKELDPAGDTTWYLGAPATAL</sequence>
<comment type="similarity">
    <text evidence="1">Belongs to the FAD-binding monooxygenase family.</text>
</comment>
<dbReference type="InterPro" id="IPR036188">
    <property type="entry name" value="FAD/NAD-bd_sf"/>
</dbReference>
<dbReference type="Gene3D" id="3.50.50.60">
    <property type="entry name" value="FAD/NAD(P)-binding domain"/>
    <property type="match status" value="3"/>
</dbReference>
<keyword evidence="4" id="KW-1185">Reference proteome</keyword>
<dbReference type="SUPFAM" id="SSF51905">
    <property type="entry name" value="FAD/NAD(P)-binding domain"/>
    <property type="match status" value="2"/>
</dbReference>
<evidence type="ECO:0000256" key="2">
    <source>
        <dbReference type="SAM" id="MobiDB-lite"/>
    </source>
</evidence>
<dbReference type="PANTHER" id="PTHR42877:SF12">
    <property type="entry name" value="MONOOXYGENASE"/>
    <property type="match status" value="1"/>
</dbReference>
<dbReference type="EMBL" id="JAUEDM010000001">
    <property type="protein sequence ID" value="KAK3329566.1"/>
    <property type="molecule type" value="Genomic_DNA"/>
</dbReference>
<evidence type="ECO:0000313" key="3">
    <source>
        <dbReference type="EMBL" id="KAK3329566.1"/>
    </source>
</evidence>
<feature type="compositionally biased region" description="Basic and acidic residues" evidence="2">
    <location>
        <begin position="1"/>
        <end position="11"/>
    </location>
</feature>
<feature type="region of interest" description="Disordered" evidence="2">
    <location>
        <begin position="1"/>
        <end position="31"/>
    </location>
</feature>
<name>A0AAE0MEG7_9PEZI</name>
<reference evidence="3" key="2">
    <citation type="submission" date="2023-06" db="EMBL/GenBank/DDBJ databases">
        <authorList>
            <consortium name="Lawrence Berkeley National Laboratory"/>
            <person name="Haridas S."/>
            <person name="Hensen N."/>
            <person name="Bonometti L."/>
            <person name="Westerberg I."/>
            <person name="Brannstrom I.O."/>
            <person name="Guillou S."/>
            <person name="Cros-Aarteil S."/>
            <person name="Calhoun S."/>
            <person name="Kuo A."/>
            <person name="Mondo S."/>
            <person name="Pangilinan J."/>
            <person name="Riley R."/>
            <person name="Labutti K."/>
            <person name="Andreopoulos B."/>
            <person name="Lipzen A."/>
            <person name="Chen C."/>
            <person name="Yanf M."/>
            <person name="Daum C."/>
            <person name="Ng V."/>
            <person name="Clum A."/>
            <person name="Steindorff A."/>
            <person name="Ohm R."/>
            <person name="Martin F."/>
            <person name="Silar P."/>
            <person name="Natvig D."/>
            <person name="Lalanne C."/>
            <person name="Gautier V."/>
            <person name="Ament-Velasquez S.L."/>
            <person name="Kruys A."/>
            <person name="Hutchinson M.I."/>
            <person name="Powell A.J."/>
            <person name="Barry K."/>
            <person name="Miller A.N."/>
            <person name="Grigoriev I.V."/>
            <person name="Debuchy R."/>
            <person name="Gladieux P."/>
            <person name="Thoren M.H."/>
            <person name="Johannesson H."/>
        </authorList>
    </citation>
    <scope>NUCLEOTIDE SEQUENCE</scope>
    <source>
        <strain evidence="3">CBS 118394</strain>
    </source>
</reference>
<gene>
    <name evidence="3" type="ORF">B0H66DRAFT_610478</name>
</gene>
<comment type="caution">
    <text evidence="3">The sequence shown here is derived from an EMBL/GenBank/DDBJ whole genome shotgun (WGS) entry which is preliminary data.</text>
</comment>
<organism evidence="3 4">
    <name type="scientific">Apodospora peruviana</name>
    <dbReference type="NCBI Taxonomy" id="516989"/>
    <lineage>
        <taxon>Eukaryota</taxon>
        <taxon>Fungi</taxon>
        <taxon>Dikarya</taxon>
        <taxon>Ascomycota</taxon>
        <taxon>Pezizomycotina</taxon>
        <taxon>Sordariomycetes</taxon>
        <taxon>Sordariomycetidae</taxon>
        <taxon>Sordariales</taxon>
        <taxon>Lasiosphaeriaceae</taxon>
        <taxon>Apodospora</taxon>
    </lineage>
</organism>
<dbReference type="Pfam" id="PF13450">
    <property type="entry name" value="NAD_binding_8"/>
    <property type="match status" value="1"/>
</dbReference>
<dbReference type="AlphaFoldDB" id="A0AAE0MEG7"/>
<dbReference type="PANTHER" id="PTHR42877">
    <property type="entry name" value="L-ORNITHINE N(5)-MONOOXYGENASE-RELATED"/>
    <property type="match status" value="1"/>
</dbReference>
<accession>A0AAE0MEG7</accession>
<evidence type="ECO:0000256" key="1">
    <source>
        <dbReference type="ARBA" id="ARBA00010139"/>
    </source>
</evidence>